<name>A0A4J1SBD9_STREE</name>
<dbReference type="InterPro" id="IPR027417">
    <property type="entry name" value="P-loop_NTPase"/>
</dbReference>
<accession>A0A4J1SBD9</accession>
<dbReference type="EMBL" id="CAATGD010000002">
    <property type="protein sequence ID" value="VNP17788.1"/>
    <property type="molecule type" value="Genomic_DNA"/>
</dbReference>
<evidence type="ECO:0000313" key="1">
    <source>
        <dbReference type="EMBL" id="VNP17788.1"/>
    </source>
</evidence>
<protein>
    <submittedName>
        <fullName evidence="1">Glutamate dehydrogenase</fullName>
    </submittedName>
</protein>
<organism evidence="1">
    <name type="scientific">Streptococcus pneumoniae</name>
    <dbReference type="NCBI Taxonomy" id="1313"/>
    <lineage>
        <taxon>Bacteria</taxon>
        <taxon>Bacillati</taxon>
        <taxon>Bacillota</taxon>
        <taxon>Bacilli</taxon>
        <taxon>Lactobacillales</taxon>
        <taxon>Streptococcaceae</taxon>
        <taxon>Streptococcus</taxon>
    </lineage>
</organism>
<reference evidence="1" key="1">
    <citation type="submission" date="2019-04" db="EMBL/GenBank/DDBJ databases">
        <authorList>
            <consortium name="Pathogen Informatics"/>
        </authorList>
    </citation>
    <scope>NUCLEOTIDE SEQUENCE</scope>
    <source>
        <strain evidence="1">GPSC126</strain>
    </source>
</reference>
<sequence length="1192" mass="139763">MSLRNKIEQHIKELEGGKFQKLGDAYLSRKYNFNIVSLGSQEGTDKTTKGIPDSYAVENGKYVYIMYGTHKSVISKLEGDIQSVKKKILEENIAEDKVGRLICCHTSSNITIKQKEDLEKMAEPYHLELIGINEIANDLTKIDFQYLAKEYLSISESTEQVWSINDFIRIHDESKTNAPISNDYIGDVSEIINTIKSSEKRIFLISAKSGTGKTRLAIEICSLLDRNKYNIICVKSNNQDIYQDVKRNLNLHKENIVFIDDVNTTQNYISTLGLLNTTSNIRFILTVRDYAKKDVINNIKVYGYNNIEPELIKDDNFKELLNQFSRNDFTNQEIEHIKTISKSNPRIAVIAAKLSSSQDLTNFNDEIDILKDYYEEILNKNNIIYAEQKTLFILSYLKKIRLESLEENQEFNKLLKITDITNTDFKSAVEKLHERELCNIYNDKIVKIADQSLDDYIVIKFLINKKISILEILHELYPVNDQRVVQILNQCSNFIRKESDLEGVSDAVKSYYYNESNFESDELKEKFLIQFGVLLPLEAISHVKNKIDNIESQVYTKTNFINQKDKKGSIEDSVLNIVFVTTRTKYCSQILQLLLKYFDKNPNKISEVYSILEANYGLVTEREYIDYTLAENTISELANLDLTKSYNQELIVTILKQFLKIEIERTEAHEEKFTFGRYKVPDSEKLKQYHRSILKLLANLYNIGSCETRFYIEKMLYDYRRKILTYSESHRNTIFGDLRNIRKLFFNDIKNLSMIGEKIVYALHKAEVKENLPIVFDDYIISDRQKIYNNLTNPNHAWFYDASEIKLQQIANSYSNVWLKIFNFANQFKHSLFMNDNNIELVLFNMFLLSKNDKKIKFLNYMFKSNYHFVNMNPISFLENIEESSMQSVIVSSPESEKYEWQLAYLTQLENVKNEDLQTLKSILEANSLPCYFTILNFERLILKDPSLKELLIQKAGNTNFVISDFIREEEVPKLINLIGVKELKFWYLINLENCQNHSYNLFQKLGEKDVDFSVEVLKKIDELRIGHSNLGYMVLHSISEFRDKKEIYKKFIRFAINRPYYYYNNMIDDIIKNDSQIILEILEETSNEQSAIRLVNLGVEFLENNNQKLILFNLLRAKGFGKKSFQEIHFTPYSHFYTGSHVPVLELEKELLERIKKIFETGIDYINLLLYLNKLIDCKRKAIERELEKEF</sequence>
<gene>
    <name evidence="1" type="ORF">SAMEA3353533_00602</name>
</gene>
<proteinExistence type="predicted"/>
<dbReference type="Gene3D" id="3.40.50.300">
    <property type="entry name" value="P-loop containing nucleotide triphosphate hydrolases"/>
    <property type="match status" value="1"/>
</dbReference>
<dbReference type="SUPFAM" id="SSF52540">
    <property type="entry name" value="P-loop containing nucleoside triphosphate hydrolases"/>
    <property type="match status" value="1"/>
</dbReference>
<dbReference type="AlphaFoldDB" id="A0A4J1SBD9"/>